<organism evidence="9 10">
    <name type="scientific">Muricomes intestini</name>
    <dbReference type="NCBI Taxonomy" id="1796634"/>
    <lineage>
        <taxon>Bacteria</taxon>
        <taxon>Bacillati</taxon>
        <taxon>Bacillota</taxon>
        <taxon>Clostridia</taxon>
        <taxon>Lachnospirales</taxon>
        <taxon>Lachnospiraceae</taxon>
        <taxon>Muricomes</taxon>
    </lineage>
</organism>
<name>A0A4R3JZU9_9FIRM</name>
<evidence type="ECO:0000256" key="3">
    <source>
        <dbReference type="ARBA" id="ARBA00022475"/>
    </source>
</evidence>
<evidence type="ECO:0000256" key="6">
    <source>
        <dbReference type="ARBA" id="ARBA00022989"/>
    </source>
</evidence>
<evidence type="ECO:0000256" key="7">
    <source>
        <dbReference type="ARBA" id="ARBA00023136"/>
    </source>
</evidence>
<evidence type="ECO:0000313" key="9">
    <source>
        <dbReference type="EMBL" id="TCS74834.1"/>
    </source>
</evidence>
<protein>
    <submittedName>
        <fullName evidence="9">Monosaccharide ABC transporter membrane protein (CUT2 family)</fullName>
    </submittedName>
</protein>
<keyword evidence="10" id="KW-1185">Reference proteome</keyword>
<dbReference type="CDD" id="cd06579">
    <property type="entry name" value="TM_PBP1_transp_AraH_like"/>
    <property type="match status" value="1"/>
</dbReference>
<evidence type="ECO:0000256" key="2">
    <source>
        <dbReference type="ARBA" id="ARBA00022448"/>
    </source>
</evidence>
<proteinExistence type="predicted"/>
<evidence type="ECO:0000256" key="1">
    <source>
        <dbReference type="ARBA" id="ARBA00004651"/>
    </source>
</evidence>
<keyword evidence="2" id="KW-0813">Transport</keyword>
<feature type="transmembrane region" description="Helical" evidence="8">
    <location>
        <begin position="255"/>
        <end position="275"/>
    </location>
</feature>
<dbReference type="Proteomes" id="UP000295726">
    <property type="component" value="Unassembled WGS sequence"/>
</dbReference>
<keyword evidence="6 8" id="KW-1133">Transmembrane helix</keyword>
<keyword evidence="5 8" id="KW-0812">Transmembrane</keyword>
<evidence type="ECO:0000256" key="8">
    <source>
        <dbReference type="SAM" id="Phobius"/>
    </source>
</evidence>
<feature type="transmembrane region" description="Helical" evidence="8">
    <location>
        <begin position="98"/>
        <end position="119"/>
    </location>
</feature>
<dbReference type="PANTHER" id="PTHR32196">
    <property type="entry name" value="ABC TRANSPORTER PERMEASE PROTEIN YPHD-RELATED-RELATED"/>
    <property type="match status" value="1"/>
</dbReference>
<accession>A0A4R3JZU9</accession>
<comment type="subcellular location">
    <subcellularLocation>
        <location evidence="1">Cell membrane</location>
        <topology evidence="1">Multi-pass membrane protein</topology>
    </subcellularLocation>
</comment>
<feature type="transmembrane region" description="Helical" evidence="8">
    <location>
        <begin position="225"/>
        <end position="243"/>
    </location>
</feature>
<feature type="transmembrane region" description="Helical" evidence="8">
    <location>
        <begin position="12"/>
        <end position="29"/>
    </location>
</feature>
<gene>
    <name evidence="9" type="ORF">EDD59_13412</name>
</gene>
<keyword evidence="7 8" id="KW-0472">Membrane</keyword>
<feature type="transmembrane region" description="Helical" evidence="8">
    <location>
        <begin position="308"/>
        <end position="325"/>
    </location>
</feature>
<keyword evidence="4" id="KW-0997">Cell inner membrane</keyword>
<sequence>MQNKVRKLFQQNETYIFLIIFALTILIQARSGQFYTPNNIVDIMSAMIVPGLFAVGAFLVILSGGIDVSFPALASLTAFATTKFLLDINYQGSVLVPILMAIIIGAALGAVNGIFAGLLNLPAMIVTLGTSSVFKGIMQGTLQSKQLAVIPKGMKQFGRRALFTAANKSNGLSSSLPVAFLVLVVVAALTFFVLKFTMFGRGVYAIGGNENAAYNAGFKVKKTKFLLYVFTGIVASIAGIIRVCMMQQCHPTNMLGMEMNIIAGVVLGGTAIVGGKGTMTGCMLGTLLIVLVENSLILIGVPVIWKDVFVGVLIVVGTAVSAYQAEKTGHRKRRGHEVKEAS</sequence>
<reference evidence="9 10" key="1">
    <citation type="submission" date="2019-03" db="EMBL/GenBank/DDBJ databases">
        <title>Genomic Encyclopedia of Type Strains, Phase IV (KMG-IV): sequencing the most valuable type-strain genomes for metagenomic binning, comparative biology and taxonomic classification.</title>
        <authorList>
            <person name="Goeker M."/>
        </authorList>
    </citation>
    <scope>NUCLEOTIDE SEQUENCE [LARGE SCALE GENOMIC DNA]</scope>
    <source>
        <strain evidence="9 10">DSM 29489</strain>
    </source>
</reference>
<feature type="transmembrane region" description="Helical" evidence="8">
    <location>
        <begin position="176"/>
        <end position="194"/>
    </location>
</feature>
<feature type="transmembrane region" description="Helical" evidence="8">
    <location>
        <begin position="282"/>
        <end position="302"/>
    </location>
</feature>
<keyword evidence="3" id="KW-1003">Cell membrane</keyword>
<dbReference type="Pfam" id="PF02653">
    <property type="entry name" value="BPD_transp_2"/>
    <property type="match status" value="1"/>
</dbReference>
<dbReference type="OrthoDB" id="9813906at2"/>
<dbReference type="RefSeq" id="WP_132383637.1">
    <property type="nucleotide sequence ID" value="NZ_DAIPCY010000061.1"/>
</dbReference>
<dbReference type="GO" id="GO:0005886">
    <property type="term" value="C:plasma membrane"/>
    <property type="evidence" value="ECO:0007669"/>
    <property type="project" value="UniProtKB-SubCell"/>
</dbReference>
<comment type="caution">
    <text evidence="9">The sequence shown here is derived from an EMBL/GenBank/DDBJ whole genome shotgun (WGS) entry which is preliminary data.</text>
</comment>
<dbReference type="InterPro" id="IPR001851">
    <property type="entry name" value="ABC_transp_permease"/>
</dbReference>
<evidence type="ECO:0000313" key="10">
    <source>
        <dbReference type="Proteomes" id="UP000295726"/>
    </source>
</evidence>
<dbReference type="GO" id="GO:0022857">
    <property type="term" value="F:transmembrane transporter activity"/>
    <property type="evidence" value="ECO:0007669"/>
    <property type="project" value="InterPro"/>
</dbReference>
<evidence type="ECO:0000256" key="4">
    <source>
        <dbReference type="ARBA" id="ARBA00022519"/>
    </source>
</evidence>
<evidence type="ECO:0000256" key="5">
    <source>
        <dbReference type="ARBA" id="ARBA00022692"/>
    </source>
</evidence>
<dbReference type="AlphaFoldDB" id="A0A4R3JZU9"/>
<dbReference type="EMBL" id="SLZZ01000034">
    <property type="protein sequence ID" value="TCS74834.1"/>
    <property type="molecule type" value="Genomic_DNA"/>
</dbReference>
<dbReference type="PANTHER" id="PTHR32196:SF21">
    <property type="entry name" value="ABC TRANSPORTER PERMEASE PROTEIN YPHD-RELATED"/>
    <property type="match status" value="1"/>
</dbReference>